<dbReference type="SUPFAM" id="SSF53335">
    <property type="entry name" value="S-adenosyl-L-methionine-dependent methyltransferases"/>
    <property type="match status" value="1"/>
</dbReference>
<comment type="similarity">
    <text evidence="5">Belongs to the class I-like SAM-binding methyltransferase superfamily. C5-methyltransferase family.</text>
</comment>
<evidence type="ECO:0000313" key="8">
    <source>
        <dbReference type="Proteomes" id="UP000244722"/>
    </source>
</evidence>
<evidence type="ECO:0000256" key="2">
    <source>
        <dbReference type="ARBA" id="ARBA00022603"/>
    </source>
</evidence>
<keyword evidence="3 5" id="KW-0808">Transferase</keyword>
<name>A0A2T6ZLJ9_TUBBO</name>
<dbReference type="AlphaFoldDB" id="A0A2T6ZLJ9"/>
<dbReference type="PANTHER" id="PTHR10629:SF52">
    <property type="entry name" value="DNA (CYTOSINE-5)-METHYLTRANSFERASE 1"/>
    <property type="match status" value="1"/>
</dbReference>
<feature type="region of interest" description="Disordered" evidence="6">
    <location>
        <begin position="291"/>
        <end position="328"/>
    </location>
</feature>
<gene>
    <name evidence="7" type="ORF">B9Z19DRAFT_1052228</name>
</gene>
<evidence type="ECO:0000256" key="5">
    <source>
        <dbReference type="PROSITE-ProRule" id="PRU01016"/>
    </source>
</evidence>
<organism evidence="7 8">
    <name type="scientific">Tuber borchii</name>
    <name type="common">White truffle</name>
    <dbReference type="NCBI Taxonomy" id="42251"/>
    <lineage>
        <taxon>Eukaryota</taxon>
        <taxon>Fungi</taxon>
        <taxon>Dikarya</taxon>
        <taxon>Ascomycota</taxon>
        <taxon>Pezizomycotina</taxon>
        <taxon>Pezizomycetes</taxon>
        <taxon>Pezizales</taxon>
        <taxon>Tuberaceae</taxon>
        <taxon>Tuber</taxon>
    </lineage>
</organism>
<dbReference type="InterPro" id="IPR050390">
    <property type="entry name" value="C5-Methyltransferase"/>
</dbReference>
<dbReference type="PROSITE" id="PS00095">
    <property type="entry name" value="C5_MTASE_2"/>
    <property type="match status" value="1"/>
</dbReference>
<keyword evidence="4 5" id="KW-0949">S-adenosyl-L-methionine</keyword>
<dbReference type="EMBL" id="NESQ01000191">
    <property type="protein sequence ID" value="PUU76361.1"/>
    <property type="molecule type" value="Genomic_DNA"/>
</dbReference>
<feature type="region of interest" description="Disordered" evidence="6">
    <location>
        <begin position="70"/>
        <end position="99"/>
    </location>
</feature>
<dbReference type="InterPro" id="IPR029063">
    <property type="entry name" value="SAM-dependent_MTases_sf"/>
</dbReference>
<dbReference type="PANTHER" id="PTHR10629">
    <property type="entry name" value="CYTOSINE-SPECIFIC METHYLTRANSFERASE"/>
    <property type="match status" value="1"/>
</dbReference>
<dbReference type="PROSITE" id="PS51679">
    <property type="entry name" value="SAM_MT_C5"/>
    <property type="match status" value="1"/>
</dbReference>
<dbReference type="PRINTS" id="PR00105">
    <property type="entry name" value="C5METTRFRASE"/>
</dbReference>
<feature type="region of interest" description="Disordered" evidence="6">
    <location>
        <begin position="437"/>
        <end position="492"/>
    </location>
</feature>
<dbReference type="Gene3D" id="3.40.50.150">
    <property type="entry name" value="Vaccinia Virus protein VP39"/>
    <property type="match status" value="1"/>
</dbReference>
<keyword evidence="8" id="KW-1185">Reference proteome</keyword>
<dbReference type="GO" id="GO:0003677">
    <property type="term" value="F:DNA binding"/>
    <property type="evidence" value="ECO:0007669"/>
    <property type="project" value="TreeGrafter"/>
</dbReference>
<comment type="caution">
    <text evidence="7">The sequence shown here is derived from an EMBL/GenBank/DDBJ whole genome shotgun (WGS) entry which is preliminary data.</text>
</comment>
<evidence type="ECO:0000256" key="4">
    <source>
        <dbReference type="ARBA" id="ARBA00022691"/>
    </source>
</evidence>
<feature type="compositionally biased region" description="Basic and acidic residues" evidence="6">
    <location>
        <begin position="835"/>
        <end position="848"/>
    </location>
</feature>
<keyword evidence="2 5" id="KW-0489">Methyltransferase</keyword>
<proteinExistence type="inferred from homology"/>
<dbReference type="GO" id="GO:0003886">
    <property type="term" value="F:DNA (cytosine-5-)-methyltransferase activity"/>
    <property type="evidence" value="ECO:0007669"/>
    <property type="project" value="UniProtKB-EC"/>
</dbReference>
<feature type="region of interest" description="Disordered" evidence="6">
    <location>
        <begin position="408"/>
        <end position="427"/>
    </location>
</feature>
<dbReference type="InterPro" id="IPR031303">
    <property type="entry name" value="C5_meth_CS"/>
</dbReference>
<dbReference type="GO" id="GO:0044027">
    <property type="term" value="P:negative regulation of gene expression via chromosomal CpG island methylation"/>
    <property type="evidence" value="ECO:0007669"/>
    <property type="project" value="TreeGrafter"/>
</dbReference>
<protein>
    <recommendedName>
        <fullName evidence="1">DNA (cytosine-5-)-methyltransferase</fullName>
        <ecNumber evidence="1">2.1.1.37</ecNumber>
    </recommendedName>
</protein>
<dbReference type="Pfam" id="PF00145">
    <property type="entry name" value="DNA_methylase"/>
    <property type="match status" value="2"/>
</dbReference>
<feature type="active site" evidence="5">
    <location>
        <position position="599"/>
    </location>
</feature>
<dbReference type="GO" id="GO:0005634">
    <property type="term" value="C:nucleus"/>
    <property type="evidence" value="ECO:0007669"/>
    <property type="project" value="TreeGrafter"/>
</dbReference>
<dbReference type="GO" id="GO:0032259">
    <property type="term" value="P:methylation"/>
    <property type="evidence" value="ECO:0007669"/>
    <property type="project" value="UniProtKB-KW"/>
</dbReference>
<evidence type="ECO:0000256" key="1">
    <source>
        <dbReference type="ARBA" id="ARBA00011975"/>
    </source>
</evidence>
<feature type="region of interest" description="Disordered" evidence="6">
    <location>
        <begin position="825"/>
        <end position="848"/>
    </location>
</feature>
<evidence type="ECO:0000256" key="6">
    <source>
        <dbReference type="SAM" id="MobiDB-lite"/>
    </source>
</evidence>
<evidence type="ECO:0000256" key="3">
    <source>
        <dbReference type="ARBA" id="ARBA00022679"/>
    </source>
</evidence>
<evidence type="ECO:0000313" key="7">
    <source>
        <dbReference type="EMBL" id="PUU76361.1"/>
    </source>
</evidence>
<dbReference type="Gene3D" id="3.90.120.10">
    <property type="entry name" value="DNA Methylase, subunit A, domain 2"/>
    <property type="match status" value="1"/>
</dbReference>
<dbReference type="InterPro" id="IPR001525">
    <property type="entry name" value="C5_MeTfrase"/>
</dbReference>
<dbReference type="OrthoDB" id="414133at2759"/>
<reference evidence="7 8" key="1">
    <citation type="submission" date="2017-04" db="EMBL/GenBank/DDBJ databases">
        <title>Draft genome sequence of Tuber borchii Vittad., a whitish edible truffle.</title>
        <authorList>
            <consortium name="DOE Joint Genome Institute"/>
            <person name="Murat C."/>
            <person name="Kuo A."/>
            <person name="Barry K.W."/>
            <person name="Clum A."/>
            <person name="Dockter R.B."/>
            <person name="Fauchery L."/>
            <person name="Iotti M."/>
            <person name="Kohler A."/>
            <person name="Labutti K."/>
            <person name="Lindquist E.A."/>
            <person name="Lipzen A."/>
            <person name="Ohm R.A."/>
            <person name="Wang M."/>
            <person name="Grigoriev I.V."/>
            <person name="Zambonelli A."/>
            <person name="Martin F.M."/>
        </authorList>
    </citation>
    <scope>NUCLEOTIDE SEQUENCE [LARGE SCALE GENOMIC DNA]</scope>
    <source>
        <strain evidence="7 8">Tbo3840</strain>
    </source>
</reference>
<accession>A0A2T6ZLJ9</accession>
<dbReference type="STRING" id="42251.A0A2T6ZLJ9"/>
<dbReference type="Proteomes" id="UP000244722">
    <property type="component" value="Unassembled WGS sequence"/>
</dbReference>
<sequence length="860" mass="96274">MVLCSRPRDCQWFTLAITNIHIKFFFLDQCHPKKPVISYSKQLVDLTADMVLTNGVLGDYPFDCRFPPNASVREAPRTPKTPKTPKTPCSHKDSGHSGLRRAGRCEILGITGTGFHSSSSPQRPARVHELDLELIEYHKMRLRKRKTVELFDGSFIRIVSIKNKLTEDGSSEIFLQGPQFLRSRNLLGFLPLKKNEVAMSSLSESVPLSKVLKTRILILTNANFPEFRDITGVGDADEREGRLICRWAVNLVSKTEGYLWRLKEDEADKEFRVTERGMRDKWRDDLMRAKIMNSNHLNHPKRRQKRQRDGTLKQIHSNGNGDYGEPKGKYSHYTGNPFTKGGFVQRTTDPPFLGCHVQVSEKDARLFNAPTPGAPPSPPASRWDPYPEPMDISPPPLKFFDELLPEKSSSRGAPAKFGLQSPPGTPFSKARAEFWGNGPRIRSENAPAFPGSDTRFSTSSRSERPTGNPAVRANPFGSPMQRKDSLKGSSLSKATALGDSRFEGYNPTTRVPLRQPAFNSTRETIYTFGDAFCGGGGMSSGARAAGFKNAWSFDSNYEAVSTYRRNFPQCTTYHSTANDFVTLRHPELLVDVVHLSPPCQPHSPAHTIPGKDDDNNEASLFCVRQCLQTCRPRMVTLEQTDGLLNRPEWFRSLVMMFTDLGFSLSWKVLHGVEYGVPQTRKRLFLLAASPGEELPEFPKPTHAHPKTVNIEGRAPPRTVRDAISGIPATASCHVNNFSPFPEGPRLSTVNFDLPLMSTILASGGPYDVHPNGRRPFTPRELACLQTFPLSHFFYGTPFQKKKQIGNAVPPILAEALLREVRKALEKADRSRKRKPSQEDPFRVPEGSRGRLARNPICIAD</sequence>
<dbReference type="EC" id="2.1.1.37" evidence="1"/>